<organism evidence="1 2">
    <name type="scientific">Salmonella enterica</name>
    <name type="common">Salmonella choleraesuis</name>
    <dbReference type="NCBI Taxonomy" id="28901"/>
    <lineage>
        <taxon>Bacteria</taxon>
        <taxon>Pseudomonadati</taxon>
        <taxon>Pseudomonadota</taxon>
        <taxon>Gammaproteobacteria</taxon>
        <taxon>Enterobacterales</taxon>
        <taxon>Enterobacteriaceae</taxon>
        <taxon>Salmonella</taxon>
    </lineage>
</organism>
<gene>
    <name evidence="1" type="ORF">NCTC10252_04246</name>
</gene>
<sequence length="310" mass="35701">MAEGLKMFYARHERDKSRRIPVAEIEQSDKKGLICEFCDAKIDCVKAHQRNGKNISAFLRLHKNESHRSNCGNIVKSAINALVAHSQSIEDGKPLIDNGESNFIFRMNVLIDATLASKKAKIAMDEEINPEEKVRKRIRYQKAEKCLSDYFNTATGVARIRSKIEESTDKKSLSDLVKIVYDGKQISWNDFFYDEERYPVLFKKADKIKHPVAILITVKHQQKHVKTAKNEFYSLNGDVCVLENEDKTKDYFSPALTCNDETFFEKFQPGDEIVIVGNVRITTKPWIEGKTYKNLNFSIINKKQITRIKD</sequence>
<proteinExistence type="predicted"/>
<dbReference type="Proteomes" id="UP000254597">
    <property type="component" value="Unassembled WGS sequence"/>
</dbReference>
<protein>
    <submittedName>
        <fullName evidence="1">Uncharacterized protein</fullName>
    </submittedName>
</protein>
<reference evidence="1 2" key="1">
    <citation type="submission" date="2018-06" db="EMBL/GenBank/DDBJ databases">
        <authorList>
            <consortium name="Pathogen Informatics"/>
            <person name="Doyle S."/>
        </authorList>
    </citation>
    <scope>NUCLEOTIDE SEQUENCE [LARGE SCALE GENOMIC DNA]</scope>
    <source>
        <strain evidence="1 2">NCTC10252</strain>
    </source>
</reference>
<dbReference type="AlphaFoldDB" id="A0A379QPS7"/>
<accession>A0A379QPS7</accession>
<name>A0A379QPS7_SALER</name>
<evidence type="ECO:0000313" key="1">
    <source>
        <dbReference type="EMBL" id="SUF58903.1"/>
    </source>
</evidence>
<evidence type="ECO:0000313" key="2">
    <source>
        <dbReference type="Proteomes" id="UP000254597"/>
    </source>
</evidence>
<dbReference type="EMBL" id="UGWP01000004">
    <property type="protein sequence ID" value="SUF58903.1"/>
    <property type="molecule type" value="Genomic_DNA"/>
</dbReference>